<name>A0ABV1PQ72_9ENTR</name>
<organism evidence="2 3">
    <name type="scientific">Franconibacter daqui</name>
    <dbReference type="NCBI Taxonomy" id="2047724"/>
    <lineage>
        <taxon>Bacteria</taxon>
        <taxon>Pseudomonadati</taxon>
        <taxon>Pseudomonadota</taxon>
        <taxon>Gammaproteobacteria</taxon>
        <taxon>Enterobacterales</taxon>
        <taxon>Enterobacteriaceae</taxon>
        <taxon>Franconibacter</taxon>
    </lineage>
</organism>
<proteinExistence type="predicted"/>
<dbReference type="Pfam" id="PF09937">
    <property type="entry name" value="DUF2169"/>
    <property type="match status" value="1"/>
</dbReference>
<reference evidence="2 3" key="1">
    <citation type="submission" date="2024-06" db="EMBL/GenBank/DDBJ databases">
        <title>Fanconibacter daqui strain Q02 whole shotgun sequencing project.</title>
        <authorList>
            <person name="Rodrigues J.W.A."/>
            <person name="Viana L.C."/>
            <person name="Vieira E.C."/>
            <person name="Souza F.O.L."/>
            <person name="Alegria O.C."/>
            <person name="Patroca S."/>
            <person name="Cruz A.C.R."/>
            <person name="Nunes A.R.C."/>
        </authorList>
    </citation>
    <scope>NUCLEOTIDE SEQUENCE [LARGE SCALE GENOMIC DNA]</scope>
    <source>
        <strain evidence="2 3">Q02</strain>
    </source>
</reference>
<accession>A0ABV1PQ72</accession>
<gene>
    <name evidence="2" type="ORF">ABQG75_14505</name>
</gene>
<evidence type="ECO:0000259" key="1">
    <source>
        <dbReference type="Pfam" id="PF09937"/>
    </source>
</evidence>
<comment type="caution">
    <text evidence="2">The sequence shown here is derived from an EMBL/GenBank/DDBJ whole genome shotgun (WGS) entry which is preliminary data.</text>
</comment>
<feature type="domain" description="DUF2169" evidence="1">
    <location>
        <begin position="27"/>
        <end position="325"/>
    </location>
</feature>
<evidence type="ECO:0000313" key="3">
    <source>
        <dbReference type="Proteomes" id="UP001447374"/>
    </source>
</evidence>
<protein>
    <submittedName>
        <fullName evidence="2">DUF2169 domain-containing protein</fullName>
    </submittedName>
</protein>
<dbReference type="EMBL" id="JBEHGX010000007">
    <property type="protein sequence ID" value="MER0126951.1"/>
    <property type="molecule type" value="Genomic_DNA"/>
</dbReference>
<dbReference type="RefSeq" id="WP_349951408.1">
    <property type="nucleotide sequence ID" value="NZ_JBEHGX010000007.1"/>
</dbReference>
<dbReference type="InterPro" id="IPR018683">
    <property type="entry name" value="DUF2169"/>
</dbReference>
<evidence type="ECO:0000313" key="2">
    <source>
        <dbReference type="EMBL" id="MER0126951.1"/>
    </source>
</evidence>
<dbReference type="Proteomes" id="UP001447374">
    <property type="component" value="Unassembled WGS sequence"/>
</dbReference>
<sequence length="383" mass="43115">MENFTNLSAFPAMLFDSFDQNDHGFSTVVARVSYDLDIATGALTLCEDQGALVEQDVHYGEPGYSSVRFESDLAPYKPRLDVVINANAWAPEDKPTGSFTVGAQIGDTTRLLRINGPREWWKVVAGWRLAEPEPIQTLALRYEYASGGLYTLPDDNVIAAQENTTGMGWYPHEVRKHLKKERLPAPQIEWVTQPVKKIDEAGLAAGFGFYGRGWQGRIERAGTYDEDWKQHRHPFLPKDFRFDYWCGAHPLLQFPLPAPLSVVPVRLKCLISAREKADQEIRFQVPVESLFVFIMTQKGAGVAQDMALDTLVVDVPSRKVHCSYRTVMSELLEPVMTELRFIARDERAGQVARARQLNNDRESADFVPLPPSLLNLKEKGAHG</sequence>
<keyword evidence="3" id="KW-1185">Reference proteome</keyword>